<feature type="domain" description="UvrD-like helicase ATP-binding" evidence="7">
    <location>
        <begin position="5"/>
        <end position="266"/>
    </location>
</feature>
<dbReference type="EMBL" id="WOFH01000001">
    <property type="protein sequence ID" value="MUN35382.1"/>
    <property type="molecule type" value="Genomic_DNA"/>
</dbReference>
<keyword evidence="3 5" id="KW-0347">Helicase</keyword>
<comment type="caution">
    <text evidence="8">The sequence shown here is derived from an EMBL/GenBank/DDBJ whole genome shotgun (WGS) entry which is preliminary data.</text>
</comment>
<evidence type="ECO:0000259" key="7">
    <source>
        <dbReference type="PROSITE" id="PS51198"/>
    </source>
</evidence>
<feature type="compositionally biased region" description="Pro residues" evidence="6">
    <location>
        <begin position="808"/>
        <end position="817"/>
    </location>
</feature>
<dbReference type="PANTHER" id="PTHR11070">
    <property type="entry name" value="UVRD / RECB / PCRA DNA HELICASE FAMILY MEMBER"/>
    <property type="match status" value="1"/>
</dbReference>
<accession>A0A7K1KT82</accession>
<dbReference type="SUPFAM" id="SSF52540">
    <property type="entry name" value="P-loop containing nucleoside triphosphate hydrolases"/>
    <property type="match status" value="1"/>
</dbReference>
<dbReference type="AlphaFoldDB" id="A0A7K1KT82"/>
<evidence type="ECO:0000256" key="4">
    <source>
        <dbReference type="ARBA" id="ARBA00022840"/>
    </source>
</evidence>
<dbReference type="GO" id="GO:0003677">
    <property type="term" value="F:DNA binding"/>
    <property type="evidence" value="ECO:0007669"/>
    <property type="project" value="InterPro"/>
</dbReference>
<dbReference type="InterPro" id="IPR027417">
    <property type="entry name" value="P-loop_NTPase"/>
</dbReference>
<feature type="region of interest" description="Disordered" evidence="6">
    <location>
        <begin position="798"/>
        <end position="817"/>
    </location>
</feature>
<dbReference type="RefSeq" id="WP_156214337.1">
    <property type="nucleotide sequence ID" value="NZ_WOFH01000001.1"/>
</dbReference>
<evidence type="ECO:0000313" key="9">
    <source>
        <dbReference type="Proteomes" id="UP000432015"/>
    </source>
</evidence>
<evidence type="ECO:0000256" key="3">
    <source>
        <dbReference type="ARBA" id="ARBA00022806"/>
    </source>
</evidence>
<sequence length="817" mass="89757">MAIEPTTEQQAAREVFAAGQDLALVAGAGTGKTSTLVLMGASTRRRGLYVAFNRSIAEDARHRFGPNVQCRTAHSLAFQAVGRRYSDRLNAAARIPAKQTARILGINRSIDLGRDRQITVTHQARLVMSMIRRFCYSTDQQVMAHHAEPVNGLDTDAQNFLARILLRYATMAWEDITAPKGQLKFDHDHYMKLWAMDRPVLDADFVLLDEAQDTNPVLEEVFLSQDAQRVCVGDPAQQIYGWRNARDVMTGFPAQHLHLTQSFRFGPQIAAVANRWLKHAESAMQLTGHGPTASRIGRTPHPDAVLCRGNADAMAEVLAFLDLGIPVALTGGGSALQRIATAAMELKSGKRTTHPELFLFTSWEEVQEYVEYDSAGQDLKAIVGLIDTYGPDLILQAVDRLSPPEHAQVTVSTAHKAKGREWESVRIGKGFDAPLADEDGIPRDLNPAEARLIYVAVSRARRLLDPEGLAWIDDYEKSRAATGRSLIGLSLTGQLKHPSSPVSQFMQTHLPDTTAIEGDYLAHLTGLPHPVQPIEVQYPDWSALGHAIDYRLRLSFGGRLGPAVHLGVLAFEEGGHFPGSPPRPVRQALLTAGHQLLANVEAYLTDPDRRHKDIRAQEAVTRLCYVAAFFEDLARTGHIRRNSLLGTATPTTTLADLSAMVPGHAVNDIHQQIHLAGKPLASLRALPASAKVCGPLFAGSSDLGGADADYILDGLLLDCKATTRPRRLGREEIYQLAGYLLLDYDDHYGINRVGLYLSRQGALITWTVEDFLRRLGTTAPLPLLRRRFRNHLRAAHNQTPKTADLHIPPAPPSTMTS</sequence>
<dbReference type="GO" id="GO:0000725">
    <property type="term" value="P:recombinational repair"/>
    <property type="evidence" value="ECO:0007669"/>
    <property type="project" value="TreeGrafter"/>
</dbReference>
<dbReference type="Proteomes" id="UP000432015">
    <property type="component" value="Unassembled WGS sequence"/>
</dbReference>
<dbReference type="GO" id="GO:0016787">
    <property type="term" value="F:hydrolase activity"/>
    <property type="evidence" value="ECO:0007669"/>
    <property type="project" value="UniProtKB-UniRule"/>
</dbReference>
<keyword evidence="2 5" id="KW-0378">Hydrolase</keyword>
<dbReference type="InterPro" id="IPR000212">
    <property type="entry name" value="DNA_helicase_UvrD/REP"/>
</dbReference>
<dbReference type="Pfam" id="PF00580">
    <property type="entry name" value="UvrD-helicase"/>
    <property type="match status" value="1"/>
</dbReference>
<reference evidence="8 9" key="1">
    <citation type="submission" date="2019-11" db="EMBL/GenBank/DDBJ databases">
        <authorList>
            <person name="Cao P."/>
        </authorList>
    </citation>
    <scope>NUCLEOTIDE SEQUENCE [LARGE SCALE GENOMIC DNA]</scope>
    <source>
        <strain evidence="8 9">NEAU-AAG5</strain>
    </source>
</reference>
<dbReference type="Gene3D" id="3.40.50.300">
    <property type="entry name" value="P-loop containing nucleotide triphosphate hydrolases"/>
    <property type="match status" value="2"/>
</dbReference>
<keyword evidence="9" id="KW-1185">Reference proteome</keyword>
<keyword evidence="1 5" id="KW-0547">Nucleotide-binding</keyword>
<proteinExistence type="predicted"/>
<gene>
    <name evidence="8" type="ORF">GNZ18_02015</name>
</gene>
<evidence type="ECO:0000256" key="6">
    <source>
        <dbReference type="SAM" id="MobiDB-lite"/>
    </source>
</evidence>
<evidence type="ECO:0000256" key="5">
    <source>
        <dbReference type="PROSITE-ProRule" id="PRU00560"/>
    </source>
</evidence>
<dbReference type="GO" id="GO:0043138">
    <property type="term" value="F:3'-5' DNA helicase activity"/>
    <property type="evidence" value="ECO:0007669"/>
    <property type="project" value="TreeGrafter"/>
</dbReference>
<name>A0A7K1KT82_9ACTN</name>
<organism evidence="8 9">
    <name type="scientific">Actinomadura litoris</name>
    <dbReference type="NCBI Taxonomy" id="2678616"/>
    <lineage>
        <taxon>Bacteria</taxon>
        <taxon>Bacillati</taxon>
        <taxon>Actinomycetota</taxon>
        <taxon>Actinomycetes</taxon>
        <taxon>Streptosporangiales</taxon>
        <taxon>Thermomonosporaceae</taxon>
        <taxon>Actinomadura</taxon>
    </lineage>
</organism>
<feature type="binding site" evidence="5">
    <location>
        <begin position="26"/>
        <end position="33"/>
    </location>
    <ligand>
        <name>ATP</name>
        <dbReference type="ChEBI" id="CHEBI:30616"/>
    </ligand>
</feature>
<dbReference type="PROSITE" id="PS51198">
    <property type="entry name" value="UVRD_HELICASE_ATP_BIND"/>
    <property type="match status" value="1"/>
</dbReference>
<keyword evidence="4 5" id="KW-0067">ATP-binding</keyword>
<evidence type="ECO:0000313" key="8">
    <source>
        <dbReference type="EMBL" id="MUN35382.1"/>
    </source>
</evidence>
<evidence type="ECO:0000256" key="2">
    <source>
        <dbReference type="ARBA" id="ARBA00022801"/>
    </source>
</evidence>
<dbReference type="InterPro" id="IPR014016">
    <property type="entry name" value="UvrD-like_ATP-bd"/>
</dbReference>
<evidence type="ECO:0000256" key="1">
    <source>
        <dbReference type="ARBA" id="ARBA00022741"/>
    </source>
</evidence>
<dbReference type="GO" id="GO:0005524">
    <property type="term" value="F:ATP binding"/>
    <property type="evidence" value="ECO:0007669"/>
    <property type="project" value="UniProtKB-UniRule"/>
</dbReference>
<dbReference type="PANTHER" id="PTHR11070:SF30">
    <property type="entry name" value="F-BOX DNA HELICASE 1"/>
    <property type="match status" value="1"/>
</dbReference>
<protein>
    <submittedName>
        <fullName evidence="8">AAA family ATPase</fullName>
    </submittedName>
</protein>